<dbReference type="InterPro" id="IPR011009">
    <property type="entry name" value="Kinase-like_dom_sf"/>
</dbReference>
<accession>A0A6J2X2M4</accession>
<feature type="domain" description="CHK kinase-like" evidence="1">
    <location>
        <begin position="96"/>
        <end position="273"/>
    </location>
</feature>
<dbReference type="Pfam" id="PF02958">
    <property type="entry name" value="EcKL"/>
    <property type="match status" value="1"/>
</dbReference>
<dbReference type="SMART" id="SM00587">
    <property type="entry name" value="CHK"/>
    <property type="match status" value="1"/>
</dbReference>
<gene>
    <name evidence="3" type="primary">LOC115874477</name>
</gene>
<evidence type="ECO:0000313" key="3">
    <source>
        <dbReference type="RefSeq" id="XP_030745486.1"/>
    </source>
</evidence>
<dbReference type="InParanoid" id="A0A6J2X2M4"/>
<dbReference type="OrthoDB" id="191037at2759"/>
<reference evidence="3" key="1">
    <citation type="submission" date="2025-08" db="UniProtKB">
        <authorList>
            <consortium name="RefSeq"/>
        </authorList>
    </citation>
    <scope>IDENTIFICATION</scope>
    <source>
        <tissue evidence="3">Gonads</tissue>
    </source>
</reference>
<evidence type="ECO:0000259" key="1">
    <source>
        <dbReference type="SMART" id="SM00587"/>
    </source>
</evidence>
<proteinExistence type="predicted"/>
<dbReference type="KEGG" id="soy:115874477"/>
<dbReference type="AlphaFoldDB" id="A0A6J2X2M4"/>
<keyword evidence="2" id="KW-1185">Reference proteome</keyword>
<dbReference type="InterPro" id="IPR004119">
    <property type="entry name" value="EcKL"/>
</dbReference>
<dbReference type="SUPFAM" id="SSF56112">
    <property type="entry name" value="Protein kinase-like (PK-like)"/>
    <property type="match status" value="1"/>
</dbReference>
<dbReference type="InterPro" id="IPR015897">
    <property type="entry name" value="CHK_kinase-like"/>
</dbReference>
<organism evidence="2 3">
    <name type="scientific">Sitophilus oryzae</name>
    <name type="common">Rice weevil</name>
    <name type="synonym">Curculio oryzae</name>
    <dbReference type="NCBI Taxonomy" id="7048"/>
    <lineage>
        <taxon>Eukaryota</taxon>
        <taxon>Metazoa</taxon>
        <taxon>Ecdysozoa</taxon>
        <taxon>Arthropoda</taxon>
        <taxon>Hexapoda</taxon>
        <taxon>Insecta</taxon>
        <taxon>Pterygota</taxon>
        <taxon>Neoptera</taxon>
        <taxon>Endopterygota</taxon>
        <taxon>Coleoptera</taxon>
        <taxon>Polyphaga</taxon>
        <taxon>Cucujiformia</taxon>
        <taxon>Curculionidae</taxon>
        <taxon>Dryophthorinae</taxon>
        <taxon>Sitophilus</taxon>
    </lineage>
</organism>
<dbReference type="PANTHER" id="PTHR11012">
    <property type="entry name" value="PROTEIN KINASE-LIKE DOMAIN-CONTAINING"/>
    <property type="match status" value="1"/>
</dbReference>
<dbReference type="RefSeq" id="XP_030745486.1">
    <property type="nucleotide sequence ID" value="XM_030889626.1"/>
</dbReference>
<evidence type="ECO:0000313" key="2">
    <source>
        <dbReference type="Proteomes" id="UP000504635"/>
    </source>
</evidence>
<dbReference type="GeneID" id="115874477"/>
<name>A0A6J2X2M4_SITOR</name>
<protein>
    <submittedName>
        <fullName evidence="3">Uncharacterized protein LOC115874477</fullName>
    </submittedName>
</protein>
<dbReference type="PANTHER" id="PTHR11012:SF55">
    <property type="entry name" value="BHLH DOMAIN-CONTAINING PROTEIN"/>
    <property type="match status" value="1"/>
</dbReference>
<sequence>MASDSTIRQLDDLVKCRLVDGERIVSTDISRLTAPGENYGSVMLRNEYKFYAVICPTLDQFLKKNGVPSGADFLAPFINGRLNLDGSNKVDSDAVILMENLRTAGYSTGKKSLGLDLEHSKVVLTALAKFHAAGMGLKAKQPEVFEKNLRPYFYTFHPDAGLIFTMRLTFLHALKSNGFSENEIQKSLTLLTETLKKLTLVMLGVLTNNNLIKYDNGKPSHCVIVDFQVFDYATPLNDVTFFLFTSVQKEFFENNLDDLFQYYYDRLIAELRLLGVDTTPYTSQSYQKEIATAVKYYEYFHILWMSLPLMHEDFKSVEDIDKDEMDQAIELSENHVNKIVEITRLCLNRNWI</sequence>
<dbReference type="Proteomes" id="UP000504635">
    <property type="component" value="Unplaced"/>
</dbReference>